<dbReference type="EMBL" id="CFOH01001415">
    <property type="protein sequence ID" value="CFE84895.1"/>
    <property type="molecule type" value="Genomic_DNA"/>
</dbReference>
<dbReference type="Pfam" id="PF00890">
    <property type="entry name" value="FAD_binding_2"/>
    <property type="match status" value="1"/>
</dbReference>
<dbReference type="SUPFAM" id="SSF51905">
    <property type="entry name" value="FAD/NAD(P)-binding domain"/>
    <property type="match status" value="1"/>
</dbReference>
<dbReference type="PANTHER" id="PTHR43400">
    <property type="entry name" value="FUMARATE REDUCTASE"/>
    <property type="match status" value="1"/>
</dbReference>
<dbReference type="Proteomes" id="UP000046947">
    <property type="component" value="Unassembled WGS sequence"/>
</dbReference>
<dbReference type="EC" id="1.3.99.4" evidence="6"/>
<name>A0A654TUM5_MYCTX</name>
<evidence type="ECO:0000313" key="7">
    <source>
        <dbReference type="Proteomes" id="UP000046947"/>
    </source>
</evidence>
<feature type="domain" description="FAD-dependent oxidoreductase 2 FAD-binding" evidence="5">
    <location>
        <begin position="2"/>
        <end position="52"/>
    </location>
</feature>
<reference evidence="6 7" key="1">
    <citation type="submission" date="2015-03" db="EMBL/GenBank/DDBJ databases">
        <authorList>
            <consortium name="Pathogen Informatics"/>
        </authorList>
    </citation>
    <scope>NUCLEOTIDE SEQUENCE [LARGE SCALE GENOMIC DNA]</scope>
    <source>
        <strain evidence="6 7">H09601792</strain>
    </source>
</reference>
<sequence>MVPGDLGTKGGIRTDVNGRALRDDGSIIDGLYAAGNVSAPVMGHTYPGPGGTIGPAMTFGYLAALHIADQAGKR</sequence>
<dbReference type="Gene3D" id="3.50.50.60">
    <property type="entry name" value="FAD/NAD(P)-binding domain"/>
    <property type="match status" value="1"/>
</dbReference>
<accession>A0A654TUM5</accession>
<evidence type="ECO:0000259" key="5">
    <source>
        <dbReference type="Pfam" id="PF00890"/>
    </source>
</evidence>
<dbReference type="InterPro" id="IPR036188">
    <property type="entry name" value="FAD/NAD-bd_sf"/>
</dbReference>
<protein>
    <submittedName>
        <fullName evidence="6">3-ketosteroid-delta-1-dehydrogenase</fullName>
        <ecNumber evidence="6">1.3.99.4</ecNumber>
    </submittedName>
</protein>
<keyword evidence="4 6" id="KW-0560">Oxidoreductase</keyword>
<dbReference type="InterPro" id="IPR003953">
    <property type="entry name" value="FAD-dep_OxRdtase_2_FAD-bd"/>
</dbReference>
<evidence type="ECO:0000256" key="3">
    <source>
        <dbReference type="ARBA" id="ARBA00022827"/>
    </source>
</evidence>
<gene>
    <name evidence="6" type="primary">kstD</name>
    <name evidence="6" type="ORF">ERS007688_04525</name>
</gene>
<organism evidence="6 7">
    <name type="scientific">Mycobacterium tuberculosis</name>
    <dbReference type="NCBI Taxonomy" id="1773"/>
    <lineage>
        <taxon>Bacteria</taxon>
        <taxon>Bacillati</taxon>
        <taxon>Actinomycetota</taxon>
        <taxon>Actinomycetes</taxon>
        <taxon>Mycobacteriales</taxon>
        <taxon>Mycobacteriaceae</taxon>
        <taxon>Mycobacterium</taxon>
        <taxon>Mycobacterium tuberculosis complex</taxon>
    </lineage>
</organism>
<evidence type="ECO:0000256" key="1">
    <source>
        <dbReference type="ARBA" id="ARBA00001974"/>
    </source>
</evidence>
<keyword evidence="3" id="KW-0274">FAD</keyword>
<evidence type="ECO:0000256" key="2">
    <source>
        <dbReference type="ARBA" id="ARBA00022630"/>
    </source>
</evidence>
<proteinExistence type="predicted"/>
<comment type="cofactor">
    <cofactor evidence="1">
        <name>FAD</name>
        <dbReference type="ChEBI" id="CHEBI:57692"/>
    </cofactor>
</comment>
<dbReference type="FunFam" id="3.50.50.60:FF:000240">
    <property type="entry name" value="3-ketosteroid-delta-1-dehydrogenase"/>
    <property type="match status" value="1"/>
</dbReference>
<dbReference type="PANTHER" id="PTHR43400:SF10">
    <property type="entry name" value="3-OXOSTEROID 1-DEHYDROGENASE"/>
    <property type="match status" value="1"/>
</dbReference>
<dbReference type="InterPro" id="IPR050315">
    <property type="entry name" value="FAD-oxidoreductase_2"/>
</dbReference>
<evidence type="ECO:0000313" key="6">
    <source>
        <dbReference type="EMBL" id="CFE84895.1"/>
    </source>
</evidence>
<evidence type="ECO:0000256" key="4">
    <source>
        <dbReference type="ARBA" id="ARBA00023002"/>
    </source>
</evidence>
<dbReference type="AlphaFoldDB" id="A0A654TUM5"/>
<keyword evidence="2" id="KW-0285">Flavoprotein</keyword>
<dbReference type="GO" id="GO:0047571">
    <property type="term" value="F:3-oxosteroid 1-dehydrogenase activity"/>
    <property type="evidence" value="ECO:0007669"/>
    <property type="project" value="UniProtKB-EC"/>
</dbReference>